<dbReference type="Proteomes" id="UP000610862">
    <property type="component" value="Unassembled WGS sequence"/>
</dbReference>
<name>A0A926EAJ3_9FIRM</name>
<evidence type="ECO:0000313" key="1">
    <source>
        <dbReference type="EMBL" id="MBC8568242.1"/>
    </source>
</evidence>
<comment type="caution">
    <text evidence="1">The sequence shown here is derived from an EMBL/GenBank/DDBJ whole genome shotgun (WGS) entry which is preliminary data.</text>
</comment>
<gene>
    <name evidence="1" type="ORF">H8692_05620</name>
</gene>
<proteinExistence type="predicted"/>
<evidence type="ECO:0000313" key="2">
    <source>
        <dbReference type="Proteomes" id="UP000610862"/>
    </source>
</evidence>
<dbReference type="AlphaFoldDB" id="A0A926EAJ3"/>
<reference evidence="1" key="1">
    <citation type="submission" date="2020-08" db="EMBL/GenBank/DDBJ databases">
        <title>Genome public.</title>
        <authorList>
            <person name="Liu C."/>
            <person name="Sun Q."/>
        </authorList>
    </citation>
    <scope>NUCLEOTIDE SEQUENCE</scope>
    <source>
        <strain evidence="1">NSJ-24</strain>
    </source>
</reference>
<organism evidence="1 2">
    <name type="scientific">Lentihominibacter hominis</name>
    <dbReference type="NCBI Taxonomy" id="2763645"/>
    <lineage>
        <taxon>Bacteria</taxon>
        <taxon>Bacillati</taxon>
        <taxon>Bacillota</taxon>
        <taxon>Clostridia</taxon>
        <taxon>Peptostreptococcales</taxon>
        <taxon>Anaerovoracaceae</taxon>
        <taxon>Lentihominibacter</taxon>
    </lineage>
</organism>
<protein>
    <submittedName>
        <fullName evidence="1">Uncharacterized protein</fullName>
    </submittedName>
</protein>
<sequence>MQWTEKTTKTVDSDGKMHVNPEIGLTVPYRAGYVLKKEYVGRGFTFGLDNLDVVVLGCCEAEITDDYTITDLKRDYESAATIYTVSDNTLRPLLKHWSVSAK</sequence>
<dbReference type="EMBL" id="JACRTA010000002">
    <property type="protein sequence ID" value="MBC8568242.1"/>
    <property type="molecule type" value="Genomic_DNA"/>
</dbReference>
<keyword evidence="2" id="KW-1185">Reference proteome</keyword>
<accession>A0A926EAJ3</accession>